<keyword evidence="2" id="KW-1185">Reference proteome</keyword>
<comment type="caution">
    <text evidence="1">The sequence shown here is derived from an EMBL/GenBank/DDBJ whole genome shotgun (WGS) entry which is preliminary data.</text>
</comment>
<name>A0A8B6E2A1_MYTGA</name>
<sequence length="85" mass="10031">QSAISRSQLRLELSVLLPKNQKVRADKIQNNSFMVDHKEYRSLKYTNIPTEKCNFSDKTCWYKHDKGLVRLKFLVKDPYICHGDT</sequence>
<dbReference type="EMBL" id="UYJE01004432">
    <property type="protein sequence ID" value="VDI27992.1"/>
    <property type="molecule type" value="Genomic_DNA"/>
</dbReference>
<organism evidence="1 2">
    <name type="scientific">Mytilus galloprovincialis</name>
    <name type="common">Mediterranean mussel</name>
    <dbReference type="NCBI Taxonomy" id="29158"/>
    <lineage>
        <taxon>Eukaryota</taxon>
        <taxon>Metazoa</taxon>
        <taxon>Spiralia</taxon>
        <taxon>Lophotrochozoa</taxon>
        <taxon>Mollusca</taxon>
        <taxon>Bivalvia</taxon>
        <taxon>Autobranchia</taxon>
        <taxon>Pteriomorphia</taxon>
        <taxon>Mytilida</taxon>
        <taxon>Mytiloidea</taxon>
        <taxon>Mytilidae</taxon>
        <taxon>Mytilinae</taxon>
        <taxon>Mytilus</taxon>
    </lineage>
</organism>
<protein>
    <submittedName>
        <fullName evidence="1">Uncharacterized protein</fullName>
    </submittedName>
</protein>
<dbReference type="AlphaFoldDB" id="A0A8B6E2A1"/>
<dbReference type="Proteomes" id="UP000596742">
    <property type="component" value="Unassembled WGS sequence"/>
</dbReference>
<evidence type="ECO:0000313" key="1">
    <source>
        <dbReference type="EMBL" id="VDI27992.1"/>
    </source>
</evidence>
<gene>
    <name evidence="1" type="ORF">MGAL_10B059562</name>
</gene>
<proteinExistence type="predicted"/>
<feature type="non-terminal residue" evidence="1">
    <location>
        <position position="1"/>
    </location>
</feature>
<evidence type="ECO:0000313" key="2">
    <source>
        <dbReference type="Proteomes" id="UP000596742"/>
    </source>
</evidence>
<reference evidence="1" key="1">
    <citation type="submission" date="2018-11" db="EMBL/GenBank/DDBJ databases">
        <authorList>
            <person name="Alioto T."/>
            <person name="Alioto T."/>
        </authorList>
    </citation>
    <scope>NUCLEOTIDE SEQUENCE</scope>
</reference>
<feature type="non-terminal residue" evidence="1">
    <location>
        <position position="85"/>
    </location>
</feature>
<accession>A0A8B6E2A1</accession>